<feature type="signal peptide" evidence="1">
    <location>
        <begin position="1"/>
        <end position="29"/>
    </location>
</feature>
<dbReference type="EMBL" id="LGRX02012609">
    <property type="protein sequence ID" value="KAK3267120.1"/>
    <property type="molecule type" value="Genomic_DNA"/>
</dbReference>
<accession>A0AAE0FX04</accession>
<dbReference type="AlphaFoldDB" id="A0AAE0FX04"/>
<gene>
    <name evidence="2" type="ORF">CYMTET_24303</name>
</gene>
<keyword evidence="3" id="KW-1185">Reference proteome</keyword>
<dbReference type="Proteomes" id="UP001190700">
    <property type="component" value="Unassembled WGS sequence"/>
</dbReference>
<evidence type="ECO:0000313" key="3">
    <source>
        <dbReference type="Proteomes" id="UP001190700"/>
    </source>
</evidence>
<keyword evidence="1" id="KW-0732">Signal</keyword>
<organism evidence="2 3">
    <name type="scientific">Cymbomonas tetramitiformis</name>
    <dbReference type="NCBI Taxonomy" id="36881"/>
    <lineage>
        <taxon>Eukaryota</taxon>
        <taxon>Viridiplantae</taxon>
        <taxon>Chlorophyta</taxon>
        <taxon>Pyramimonadophyceae</taxon>
        <taxon>Pyramimonadales</taxon>
        <taxon>Pyramimonadaceae</taxon>
        <taxon>Cymbomonas</taxon>
    </lineage>
</organism>
<protein>
    <submittedName>
        <fullName evidence="2">Uncharacterized protein</fullName>
    </submittedName>
</protein>
<dbReference type="PROSITE" id="PS51257">
    <property type="entry name" value="PROKAR_LIPOPROTEIN"/>
    <property type="match status" value="1"/>
</dbReference>
<comment type="caution">
    <text evidence="2">The sequence shown here is derived from an EMBL/GenBank/DDBJ whole genome shotgun (WGS) entry which is preliminary data.</text>
</comment>
<reference evidence="2 3" key="1">
    <citation type="journal article" date="2015" name="Genome Biol. Evol.">
        <title>Comparative Genomics of a Bacterivorous Green Alga Reveals Evolutionary Causalities and Consequences of Phago-Mixotrophic Mode of Nutrition.</title>
        <authorList>
            <person name="Burns J.A."/>
            <person name="Paasch A."/>
            <person name="Narechania A."/>
            <person name="Kim E."/>
        </authorList>
    </citation>
    <scope>NUCLEOTIDE SEQUENCE [LARGE SCALE GENOMIC DNA]</scope>
    <source>
        <strain evidence="2 3">PLY_AMNH</strain>
    </source>
</reference>
<name>A0AAE0FX04_9CHLO</name>
<sequence>MFMKPFLLENDSLTISYALLLVFAACSAPNTIEQDSTELVANETQEHHKKQRTPQDTTVVNDAAIRLKRLAASGHAAKDLAAKDAVAAKKEIARVERAERAASAKEKAAHKEAQKREELSSGDSTTLLIVLWLRKNLISLLGCHKVT</sequence>
<proteinExistence type="predicted"/>
<evidence type="ECO:0000256" key="1">
    <source>
        <dbReference type="SAM" id="SignalP"/>
    </source>
</evidence>
<evidence type="ECO:0000313" key="2">
    <source>
        <dbReference type="EMBL" id="KAK3267120.1"/>
    </source>
</evidence>
<feature type="chain" id="PRO_5042208733" evidence="1">
    <location>
        <begin position="30"/>
        <end position="147"/>
    </location>
</feature>